<gene>
    <name evidence="1" type="ORF">F5144DRAFT_605661</name>
</gene>
<evidence type="ECO:0000313" key="2">
    <source>
        <dbReference type="Proteomes" id="UP000724584"/>
    </source>
</evidence>
<evidence type="ECO:0000313" key="1">
    <source>
        <dbReference type="EMBL" id="KAH6623146.1"/>
    </source>
</evidence>
<proteinExistence type="predicted"/>
<reference evidence="1 2" key="1">
    <citation type="journal article" date="2021" name="Nat. Commun.">
        <title>Genetic determinants of endophytism in the Arabidopsis root mycobiome.</title>
        <authorList>
            <person name="Mesny F."/>
            <person name="Miyauchi S."/>
            <person name="Thiergart T."/>
            <person name="Pickel B."/>
            <person name="Atanasova L."/>
            <person name="Karlsson M."/>
            <person name="Huettel B."/>
            <person name="Barry K.W."/>
            <person name="Haridas S."/>
            <person name="Chen C."/>
            <person name="Bauer D."/>
            <person name="Andreopoulos W."/>
            <person name="Pangilinan J."/>
            <person name="LaButti K."/>
            <person name="Riley R."/>
            <person name="Lipzen A."/>
            <person name="Clum A."/>
            <person name="Drula E."/>
            <person name="Henrissat B."/>
            <person name="Kohler A."/>
            <person name="Grigoriev I.V."/>
            <person name="Martin F.M."/>
            <person name="Hacquard S."/>
        </authorList>
    </citation>
    <scope>NUCLEOTIDE SEQUENCE [LARGE SCALE GENOMIC DNA]</scope>
    <source>
        <strain evidence="1 2">MPI-SDFR-AT-0079</strain>
    </source>
</reference>
<sequence length="657" mass="73300">MSTAQGPAPQASASQGSAPQPSSMTEGPLGTFDILNVPSRVTTPPRWLPLVSFRLEKPELLIDEVFGKELEDKALEVASRLNLPNSIAWVQITSRASRFDPLDSLPTLLIVMDNWDETSPRPWQDLVEEMKRYIDGRVANTPAAGSLDISVEVISKDLVLTKYFSPLDDDDMYPRILAAWPEIKAEIRDILESSPATADCMTSIALLKLGFDKLFDNPKTVYITLSYDSSEAGWPPVLAKIQSLLDGYGFDLHAHLEHSFPGSLANFQLLRDTEPITKAEITLKMDDFNMGFPVDLETEVNAGADIGAHTYVPKDKRPPAGGHELSNPIVGTLGCWLQIKVQGHDWQTVGLTNYHVVRPCLPGFRLIETSKGTAVGSPEKTSKLFKADRDGLRTAGTKQRIPVESPTRTKLNFNVRANRFHVEEEIREQALAQESDPARITDMEAQEQKWRAFFDSQKHILGNVCLASGFMQRTTRPKPGRLDWALIRPTEESRVGQNLLPTMTDWLNGPYQFHRPRYRGNIITSPSQGSRSLHTMQKGEHVYKVGASTKFTIGEFERLKPDCIIREERHLKGAGVPIRSDEFMFFGTEGMPFARRGDSGSVVWDTNGHAVGLLFRGHSPNQTKDWYAYVTPIEDVFASIKAQSGGKIQEIRFLGES</sequence>
<organism evidence="1 2">
    <name type="scientific">Chaetomium tenue</name>
    <dbReference type="NCBI Taxonomy" id="1854479"/>
    <lineage>
        <taxon>Eukaryota</taxon>
        <taxon>Fungi</taxon>
        <taxon>Dikarya</taxon>
        <taxon>Ascomycota</taxon>
        <taxon>Pezizomycotina</taxon>
        <taxon>Sordariomycetes</taxon>
        <taxon>Sordariomycetidae</taxon>
        <taxon>Sordariales</taxon>
        <taxon>Chaetomiaceae</taxon>
        <taxon>Chaetomium</taxon>
    </lineage>
</organism>
<dbReference type="EMBL" id="JAGIZQ010000006">
    <property type="protein sequence ID" value="KAH6623146.1"/>
    <property type="molecule type" value="Genomic_DNA"/>
</dbReference>
<keyword evidence="2" id="KW-1185">Reference proteome</keyword>
<name>A0ACB7NXH6_9PEZI</name>
<accession>A0ACB7NXH6</accession>
<dbReference type="Proteomes" id="UP000724584">
    <property type="component" value="Unassembled WGS sequence"/>
</dbReference>
<comment type="caution">
    <text evidence="1">The sequence shown here is derived from an EMBL/GenBank/DDBJ whole genome shotgun (WGS) entry which is preliminary data.</text>
</comment>
<protein>
    <submittedName>
        <fullName evidence="1">Uncharacterized protein</fullName>
    </submittedName>
</protein>